<evidence type="ECO:0000313" key="2">
    <source>
        <dbReference type="Proteomes" id="UP000249364"/>
    </source>
</evidence>
<name>A0A2W7Q1E2_9RHOB</name>
<comment type="caution">
    <text evidence="1">The sequence shown here is derived from an EMBL/GenBank/DDBJ whole genome shotgun (WGS) entry which is preliminary data.</text>
</comment>
<evidence type="ECO:0008006" key="3">
    <source>
        <dbReference type="Google" id="ProtNLM"/>
    </source>
</evidence>
<proteinExistence type="predicted"/>
<dbReference type="EMBL" id="QKZQ01000019">
    <property type="protein sequence ID" value="PZX37987.1"/>
    <property type="molecule type" value="Genomic_DNA"/>
</dbReference>
<keyword evidence="2" id="KW-1185">Reference proteome</keyword>
<evidence type="ECO:0000313" key="1">
    <source>
        <dbReference type="EMBL" id="PZX37987.1"/>
    </source>
</evidence>
<dbReference type="AlphaFoldDB" id="A0A2W7Q1E2"/>
<gene>
    <name evidence="1" type="ORF">LY56_03117</name>
</gene>
<sequence length="80" mass="9058">MSSWSPTKYKTRNWPSYNTALKQRGSLSIWFDAETEWHTPATCKRGRLRELRDNRVKTQTPGIITLLPTRAAVTGPASPA</sequence>
<organism evidence="1 2">
    <name type="scientific">Roseinatronobacter thiooxidans</name>
    <dbReference type="NCBI Taxonomy" id="121821"/>
    <lineage>
        <taxon>Bacteria</taxon>
        <taxon>Pseudomonadati</taxon>
        <taxon>Pseudomonadota</taxon>
        <taxon>Alphaproteobacteria</taxon>
        <taxon>Rhodobacterales</taxon>
        <taxon>Paracoccaceae</taxon>
        <taxon>Roseinatronobacter</taxon>
    </lineage>
</organism>
<accession>A0A2W7Q1E2</accession>
<protein>
    <recommendedName>
        <fullName evidence="3">DDE family transposase</fullName>
    </recommendedName>
</protein>
<dbReference type="Proteomes" id="UP000249364">
    <property type="component" value="Unassembled WGS sequence"/>
</dbReference>
<reference evidence="1 2" key="1">
    <citation type="submission" date="2018-06" db="EMBL/GenBank/DDBJ databases">
        <title>Genomic Encyclopedia of Archaeal and Bacterial Type Strains, Phase II (KMG-II): from individual species to whole genera.</title>
        <authorList>
            <person name="Goeker M."/>
        </authorList>
    </citation>
    <scope>NUCLEOTIDE SEQUENCE [LARGE SCALE GENOMIC DNA]</scope>
    <source>
        <strain evidence="1 2">DSM 13087</strain>
    </source>
</reference>